<evidence type="ECO:0000313" key="3">
    <source>
        <dbReference type="Proteomes" id="UP000032180"/>
    </source>
</evidence>
<dbReference type="Proteomes" id="UP000032180">
    <property type="component" value="Chromosome 1"/>
</dbReference>
<dbReference type="EnsemblPlants" id="LPERR01G36210.1">
    <property type="protein sequence ID" value="LPERR01G36210.1"/>
    <property type="gene ID" value="LPERR01G36210"/>
</dbReference>
<evidence type="ECO:0000256" key="1">
    <source>
        <dbReference type="SAM" id="MobiDB-lite"/>
    </source>
</evidence>
<reference evidence="3" key="2">
    <citation type="submission" date="2013-12" db="EMBL/GenBank/DDBJ databases">
        <authorList>
            <person name="Yu Y."/>
            <person name="Lee S."/>
            <person name="de Baynast K."/>
            <person name="Wissotski M."/>
            <person name="Liu L."/>
            <person name="Talag J."/>
            <person name="Goicoechea J."/>
            <person name="Angelova A."/>
            <person name="Jetty R."/>
            <person name="Kudrna D."/>
            <person name="Golser W."/>
            <person name="Rivera L."/>
            <person name="Zhang J."/>
            <person name="Wing R."/>
        </authorList>
    </citation>
    <scope>NUCLEOTIDE SEQUENCE</scope>
</reference>
<dbReference type="HOGENOM" id="CLU_113485_0_0_1"/>
<proteinExistence type="predicted"/>
<dbReference type="eggNOG" id="ENOG502R64A">
    <property type="taxonomic scope" value="Eukaryota"/>
</dbReference>
<accession>A0A0D9V9H7</accession>
<name>A0A0D9V9H7_9ORYZ</name>
<reference evidence="2 3" key="1">
    <citation type="submission" date="2012-08" db="EMBL/GenBank/DDBJ databases">
        <title>Oryza genome evolution.</title>
        <authorList>
            <person name="Wing R.A."/>
        </authorList>
    </citation>
    <scope>NUCLEOTIDE SEQUENCE</scope>
</reference>
<keyword evidence="3" id="KW-1185">Reference proteome</keyword>
<feature type="region of interest" description="Disordered" evidence="1">
    <location>
        <begin position="142"/>
        <end position="161"/>
    </location>
</feature>
<protein>
    <submittedName>
        <fullName evidence="2">Uncharacterized protein</fullName>
    </submittedName>
</protein>
<sequence length="184" mass="19028">MSWNSGRSSFSGSTYSYPSTDAYGSGKHQYNTAAAADGKTPAKPSRLKKSSGKNDDDNNNAAAVGYPASGGGYGGKNNYGGGYGGYNAGSVTLYGGGVGTPYYGGGGSGPYTGGRVLSGYLTAQDGSRSPMVIHTREVHVYGSPYDGDGDQRRRNSGSGGGFFRPAFQAVGHFFDRKLGLHDRD</sequence>
<dbReference type="Gramene" id="LPERR01G36210.1">
    <property type="protein sequence ID" value="LPERR01G36210.1"/>
    <property type="gene ID" value="LPERR01G36210"/>
</dbReference>
<feature type="region of interest" description="Disordered" evidence="1">
    <location>
        <begin position="26"/>
        <end position="67"/>
    </location>
</feature>
<dbReference type="AlphaFoldDB" id="A0A0D9V9H7"/>
<organism evidence="2 3">
    <name type="scientific">Leersia perrieri</name>
    <dbReference type="NCBI Taxonomy" id="77586"/>
    <lineage>
        <taxon>Eukaryota</taxon>
        <taxon>Viridiplantae</taxon>
        <taxon>Streptophyta</taxon>
        <taxon>Embryophyta</taxon>
        <taxon>Tracheophyta</taxon>
        <taxon>Spermatophyta</taxon>
        <taxon>Magnoliopsida</taxon>
        <taxon>Liliopsida</taxon>
        <taxon>Poales</taxon>
        <taxon>Poaceae</taxon>
        <taxon>BOP clade</taxon>
        <taxon>Oryzoideae</taxon>
        <taxon>Oryzeae</taxon>
        <taxon>Oryzinae</taxon>
        <taxon>Leersia</taxon>
    </lineage>
</organism>
<evidence type="ECO:0000313" key="2">
    <source>
        <dbReference type="EnsemblPlants" id="LPERR01G36210.1"/>
    </source>
</evidence>
<reference evidence="2" key="3">
    <citation type="submission" date="2015-04" db="UniProtKB">
        <authorList>
            <consortium name="EnsemblPlants"/>
        </authorList>
    </citation>
    <scope>IDENTIFICATION</scope>
</reference>